<keyword evidence="2" id="KW-1185">Reference proteome</keyword>
<sequence>MWCTHGSAQKSRGEDRRDCDLRYPGCEASFMVRCGKVTKLGFAEWEACVVPKTEISTHNHETNKLIYDWYRGAKSMPILPQVRRELGLLTEMKTSTSDINRYLSKQLGGCQWLQ</sequence>
<evidence type="ECO:0000313" key="1">
    <source>
        <dbReference type="EMBL" id="KAG6960098.1"/>
    </source>
</evidence>
<accession>A0A8J5IWV9</accession>
<organism evidence="1 2">
    <name type="scientific">Phytophthora aleatoria</name>
    <dbReference type="NCBI Taxonomy" id="2496075"/>
    <lineage>
        <taxon>Eukaryota</taxon>
        <taxon>Sar</taxon>
        <taxon>Stramenopiles</taxon>
        <taxon>Oomycota</taxon>
        <taxon>Peronosporomycetes</taxon>
        <taxon>Peronosporales</taxon>
        <taxon>Peronosporaceae</taxon>
        <taxon>Phytophthora</taxon>
    </lineage>
</organism>
<dbReference type="AlphaFoldDB" id="A0A8J5IWV9"/>
<protein>
    <submittedName>
        <fullName evidence="1">Uncharacterized protein</fullName>
    </submittedName>
</protein>
<dbReference type="Proteomes" id="UP000709295">
    <property type="component" value="Unassembled WGS sequence"/>
</dbReference>
<reference evidence="1" key="1">
    <citation type="submission" date="2021-01" db="EMBL/GenBank/DDBJ databases">
        <title>Phytophthora aleatoria, a newly-described species from Pinus radiata is distinct from Phytophthora cactorum isolates based on comparative genomics.</title>
        <authorList>
            <person name="Mcdougal R."/>
            <person name="Panda P."/>
            <person name="Williams N."/>
            <person name="Studholme D.J."/>
        </authorList>
    </citation>
    <scope>NUCLEOTIDE SEQUENCE</scope>
    <source>
        <strain evidence="1">NZFS 4037</strain>
    </source>
</reference>
<evidence type="ECO:0000313" key="2">
    <source>
        <dbReference type="Proteomes" id="UP000709295"/>
    </source>
</evidence>
<name>A0A8J5IWV9_9STRA</name>
<proteinExistence type="predicted"/>
<comment type="caution">
    <text evidence="1">The sequence shown here is derived from an EMBL/GenBank/DDBJ whole genome shotgun (WGS) entry which is preliminary data.</text>
</comment>
<gene>
    <name evidence="1" type="ORF">JG688_00009771</name>
</gene>
<dbReference type="EMBL" id="JAENGY010000577">
    <property type="protein sequence ID" value="KAG6960098.1"/>
    <property type="molecule type" value="Genomic_DNA"/>
</dbReference>